<dbReference type="AlphaFoldDB" id="A0A0B7A1Q3"/>
<dbReference type="EMBL" id="HACG01027156">
    <property type="protein sequence ID" value="CEK74021.1"/>
    <property type="molecule type" value="Transcribed_RNA"/>
</dbReference>
<gene>
    <name evidence="1" type="primary">ORF89335</name>
</gene>
<protein>
    <submittedName>
        <fullName evidence="1">Uncharacterized protein</fullName>
    </submittedName>
</protein>
<feature type="non-terminal residue" evidence="1">
    <location>
        <position position="1"/>
    </location>
</feature>
<name>A0A0B7A1Q3_9EUPU</name>
<organism evidence="1">
    <name type="scientific">Arion vulgaris</name>
    <dbReference type="NCBI Taxonomy" id="1028688"/>
    <lineage>
        <taxon>Eukaryota</taxon>
        <taxon>Metazoa</taxon>
        <taxon>Spiralia</taxon>
        <taxon>Lophotrochozoa</taxon>
        <taxon>Mollusca</taxon>
        <taxon>Gastropoda</taxon>
        <taxon>Heterobranchia</taxon>
        <taxon>Euthyneura</taxon>
        <taxon>Panpulmonata</taxon>
        <taxon>Eupulmonata</taxon>
        <taxon>Stylommatophora</taxon>
        <taxon>Helicina</taxon>
        <taxon>Arionoidea</taxon>
        <taxon>Arionidae</taxon>
        <taxon>Arion</taxon>
    </lineage>
</organism>
<evidence type="ECO:0000313" key="1">
    <source>
        <dbReference type="EMBL" id="CEK74021.1"/>
    </source>
</evidence>
<reference evidence="1" key="1">
    <citation type="submission" date="2014-12" db="EMBL/GenBank/DDBJ databases">
        <title>Insight into the proteome of Arion vulgaris.</title>
        <authorList>
            <person name="Aradska J."/>
            <person name="Bulat T."/>
            <person name="Smidak R."/>
            <person name="Sarate P."/>
            <person name="Gangsoo J."/>
            <person name="Sialana F."/>
            <person name="Bilban M."/>
            <person name="Lubec G."/>
        </authorList>
    </citation>
    <scope>NUCLEOTIDE SEQUENCE</scope>
    <source>
        <tissue evidence="1">Skin</tissue>
    </source>
</reference>
<accession>A0A0B7A1Q3</accession>
<proteinExistence type="predicted"/>
<sequence>FGHVMRSLHKDEKGGLKHIVTTGTVEGRRHSKDSLTSCHGRSSISEMIAKTIQRFVELHDRLHQLVQHLMMMIER</sequence>